<evidence type="ECO:0000313" key="1">
    <source>
        <dbReference type="EMBL" id="KAH7964070.1"/>
    </source>
</evidence>
<dbReference type="Proteomes" id="UP000821866">
    <property type="component" value="Unassembled WGS sequence"/>
</dbReference>
<name>A0A9J6CZB2_RHIMP</name>
<accession>A0A9J6CZB2</accession>
<proteinExistence type="predicted"/>
<comment type="caution">
    <text evidence="1">The sequence shown here is derived from an EMBL/GenBank/DDBJ whole genome shotgun (WGS) entry which is preliminary data.</text>
</comment>
<organism evidence="1 2">
    <name type="scientific">Rhipicephalus microplus</name>
    <name type="common">Cattle tick</name>
    <name type="synonym">Boophilus microplus</name>
    <dbReference type="NCBI Taxonomy" id="6941"/>
    <lineage>
        <taxon>Eukaryota</taxon>
        <taxon>Metazoa</taxon>
        <taxon>Ecdysozoa</taxon>
        <taxon>Arthropoda</taxon>
        <taxon>Chelicerata</taxon>
        <taxon>Arachnida</taxon>
        <taxon>Acari</taxon>
        <taxon>Parasitiformes</taxon>
        <taxon>Ixodida</taxon>
        <taxon>Ixodoidea</taxon>
        <taxon>Ixodidae</taxon>
        <taxon>Rhipicephalinae</taxon>
        <taxon>Rhipicephalus</taxon>
        <taxon>Boophilus</taxon>
    </lineage>
</organism>
<dbReference type="AlphaFoldDB" id="A0A9J6CZB2"/>
<keyword evidence="2" id="KW-1185">Reference proteome</keyword>
<protein>
    <submittedName>
        <fullName evidence="1">Uncharacterized protein</fullName>
    </submittedName>
</protein>
<dbReference type="EMBL" id="JABSTU010004280">
    <property type="protein sequence ID" value="KAH7964070.1"/>
    <property type="molecule type" value="Genomic_DNA"/>
</dbReference>
<sequence>MCGRVKQKRAVKARGGADKIPMYERERVKWHGSGAKPHGKMSLALNLPIKDGPDSPGGNVLVTFCPRQARTVRTAGMAPGGSLLRPRVRSPTGHCSHALVLQPCFFLPATYASASATEVRAWRGRNVTRTFPPGESGTYGSERQPAFEIGMANAMRAPGQRPQQRAAFSAAAVIGLTRLPKRRPSLSSVEFASGT</sequence>
<evidence type="ECO:0000313" key="2">
    <source>
        <dbReference type="Proteomes" id="UP000821866"/>
    </source>
</evidence>
<reference evidence="1" key="1">
    <citation type="journal article" date="2020" name="Cell">
        <title>Large-Scale Comparative Analyses of Tick Genomes Elucidate Their Genetic Diversity and Vector Capacities.</title>
        <authorList>
            <consortium name="Tick Genome and Microbiome Consortium (TIGMIC)"/>
            <person name="Jia N."/>
            <person name="Wang J."/>
            <person name="Shi W."/>
            <person name="Du L."/>
            <person name="Sun Y."/>
            <person name="Zhan W."/>
            <person name="Jiang J.F."/>
            <person name="Wang Q."/>
            <person name="Zhang B."/>
            <person name="Ji P."/>
            <person name="Bell-Sakyi L."/>
            <person name="Cui X.M."/>
            <person name="Yuan T.T."/>
            <person name="Jiang B.G."/>
            <person name="Yang W.F."/>
            <person name="Lam T.T."/>
            <person name="Chang Q.C."/>
            <person name="Ding S.J."/>
            <person name="Wang X.J."/>
            <person name="Zhu J.G."/>
            <person name="Ruan X.D."/>
            <person name="Zhao L."/>
            <person name="Wei J.T."/>
            <person name="Ye R.Z."/>
            <person name="Que T.C."/>
            <person name="Du C.H."/>
            <person name="Zhou Y.H."/>
            <person name="Cheng J.X."/>
            <person name="Dai P.F."/>
            <person name="Guo W.B."/>
            <person name="Han X.H."/>
            <person name="Huang E.J."/>
            <person name="Li L.F."/>
            <person name="Wei W."/>
            <person name="Gao Y.C."/>
            <person name="Liu J.Z."/>
            <person name="Shao H.Z."/>
            <person name="Wang X."/>
            <person name="Wang C.C."/>
            <person name="Yang T.C."/>
            <person name="Huo Q.B."/>
            <person name="Li W."/>
            <person name="Chen H.Y."/>
            <person name="Chen S.E."/>
            <person name="Zhou L.G."/>
            <person name="Ni X.B."/>
            <person name="Tian J.H."/>
            <person name="Sheng Y."/>
            <person name="Liu T."/>
            <person name="Pan Y.S."/>
            <person name="Xia L.Y."/>
            <person name="Li J."/>
            <person name="Zhao F."/>
            <person name="Cao W.C."/>
        </authorList>
    </citation>
    <scope>NUCLEOTIDE SEQUENCE</scope>
    <source>
        <strain evidence="1">Rmic-2018</strain>
    </source>
</reference>
<reference evidence="1" key="2">
    <citation type="submission" date="2021-09" db="EMBL/GenBank/DDBJ databases">
        <authorList>
            <person name="Jia N."/>
            <person name="Wang J."/>
            <person name="Shi W."/>
            <person name="Du L."/>
            <person name="Sun Y."/>
            <person name="Zhan W."/>
            <person name="Jiang J."/>
            <person name="Wang Q."/>
            <person name="Zhang B."/>
            <person name="Ji P."/>
            <person name="Sakyi L.B."/>
            <person name="Cui X."/>
            <person name="Yuan T."/>
            <person name="Jiang B."/>
            <person name="Yang W."/>
            <person name="Lam T.T.-Y."/>
            <person name="Chang Q."/>
            <person name="Ding S."/>
            <person name="Wang X."/>
            <person name="Zhu J."/>
            <person name="Ruan X."/>
            <person name="Zhao L."/>
            <person name="Wei J."/>
            <person name="Que T."/>
            <person name="Du C."/>
            <person name="Cheng J."/>
            <person name="Dai P."/>
            <person name="Han X."/>
            <person name="Huang E."/>
            <person name="Gao Y."/>
            <person name="Liu J."/>
            <person name="Shao H."/>
            <person name="Ye R."/>
            <person name="Li L."/>
            <person name="Wei W."/>
            <person name="Wang X."/>
            <person name="Wang C."/>
            <person name="Huo Q."/>
            <person name="Li W."/>
            <person name="Guo W."/>
            <person name="Chen H."/>
            <person name="Chen S."/>
            <person name="Zhou L."/>
            <person name="Zhou L."/>
            <person name="Ni X."/>
            <person name="Tian J."/>
            <person name="Zhou Y."/>
            <person name="Sheng Y."/>
            <person name="Liu T."/>
            <person name="Pan Y."/>
            <person name="Xia L."/>
            <person name="Li J."/>
            <person name="Zhao F."/>
            <person name="Cao W."/>
        </authorList>
    </citation>
    <scope>NUCLEOTIDE SEQUENCE</scope>
    <source>
        <strain evidence="1">Rmic-2018</strain>
        <tissue evidence="1">Larvae</tissue>
    </source>
</reference>
<gene>
    <name evidence="1" type="ORF">HPB51_027692</name>
</gene>